<dbReference type="GO" id="GO:0005525">
    <property type="term" value="F:GTP binding"/>
    <property type="evidence" value="ECO:0007669"/>
    <property type="project" value="UniProtKB-UniRule"/>
</dbReference>
<evidence type="ECO:0000256" key="1">
    <source>
        <dbReference type="ARBA" id="ARBA00000312"/>
    </source>
</evidence>
<evidence type="ECO:0000256" key="14">
    <source>
        <dbReference type="PIRNR" id="PIRNR006135"/>
    </source>
</evidence>
<evidence type="ECO:0000256" key="7">
    <source>
        <dbReference type="ARBA" id="ARBA00007490"/>
    </source>
</evidence>
<evidence type="ECO:0000256" key="3">
    <source>
        <dbReference type="ARBA" id="ARBA00001522"/>
    </source>
</evidence>
<evidence type="ECO:0000256" key="6">
    <source>
        <dbReference type="ARBA" id="ARBA00005159"/>
    </source>
</evidence>
<gene>
    <name evidence="17" type="primary">cobP</name>
    <name evidence="17" type="ORF">PAM7066_01795</name>
</gene>
<evidence type="ECO:0000256" key="11">
    <source>
        <dbReference type="ARBA" id="ARBA00022777"/>
    </source>
</evidence>
<dbReference type="Pfam" id="PF02283">
    <property type="entry name" value="CobU"/>
    <property type="match status" value="1"/>
</dbReference>
<keyword evidence="11 14" id="KW-0418">Kinase</keyword>
<comment type="catalytic activity">
    <reaction evidence="1 14">
        <text>adenosylcob(III)inamide + ATP = adenosylcob(III)inamide phosphate + ADP + H(+)</text>
        <dbReference type="Rhea" id="RHEA:15769"/>
        <dbReference type="ChEBI" id="CHEBI:2480"/>
        <dbReference type="ChEBI" id="CHEBI:15378"/>
        <dbReference type="ChEBI" id="CHEBI:30616"/>
        <dbReference type="ChEBI" id="CHEBI:58502"/>
        <dbReference type="ChEBI" id="CHEBI:456216"/>
        <dbReference type="EC" id="2.7.1.156"/>
    </reaction>
</comment>
<dbReference type="InterPro" id="IPR027417">
    <property type="entry name" value="P-loop_NTPase"/>
</dbReference>
<sequence length="176" mass="18599">MCHFGMAKSILITGGARSGKSLFAERSIAKMGGAPTYIATARPQDDEMDVRIAAHKARRGAEWGLVEEPLDLIGALRASDTGPRLVDCLTLWLTNLMLAEADWRAAVDEVAGVLPTLDHPVVFVTNEVGLGIVPANALARRFRDAAGTVNQTIADAADEVFLVVAGQPLKVKPGAA</sequence>
<evidence type="ECO:0000256" key="8">
    <source>
        <dbReference type="ARBA" id="ARBA00022573"/>
    </source>
</evidence>
<dbReference type="STRING" id="315423.SAMN04488020_104173"/>
<dbReference type="CDD" id="cd00544">
    <property type="entry name" value="CobU"/>
    <property type="match status" value="1"/>
</dbReference>
<comment type="pathway">
    <text evidence="5 14">Cofactor biosynthesis; adenosylcobalamin biosynthesis; adenosylcobalamin from cob(II)yrinate a,c-diamide: step 6/7.</text>
</comment>
<comment type="catalytic activity">
    <reaction evidence="3">
        <text>adenosylcob(III)inamide + GTP = adenosylcob(III)inamide phosphate + GDP + H(+)</text>
        <dbReference type="Rhea" id="RHEA:15765"/>
        <dbReference type="ChEBI" id="CHEBI:2480"/>
        <dbReference type="ChEBI" id="CHEBI:15378"/>
        <dbReference type="ChEBI" id="CHEBI:37565"/>
        <dbReference type="ChEBI" id="CHEBI:58189"/>
        <dbReference type="ChEBI" id="CHEBI:58502"/>
        <dbReference type="EC" id="2.7.1.156"/>
    </reaction>
</comment>
<keyword evidence="18" id="KW-1185">Reference proteome</keyword>
<dbReference type="UniPathway" id="UPA00148">
    <property type="reaction ID" value="UER00236"/>
</dbReference>
<feature type="binding site" evidence="16">
    <location>
        <begin position="56"/>
        <end position="59"/>
    </location>
    <ligand>
        <name>GTP</name>
        <dbReference type="ChEBI" id="CHEBI:37565"/>
    </ligand>
</feature>
<dbReference type="AlphaFoldDB" id="A0A1Y5SLX7"/>
<evidence type="ECO:0000256" key="10">
    <source>
        <dbReference type="ARBA" id="ARBA00022741"/>
    </source>
</evidence>
<feature type="binding site" evidence="16">
    <location>
        <position position="67"/>
    </location>
    <ligand>
        <name>GTP</name>
        <dbReference type="ChEBI" id="CHEBI:37565"/>
    </ligand>
</feature>
<dbReference type="EC" id="2.7.1.156" evidence="14"/>
<keyword evidence="12 14" id="KW-0067">ATP-binding</keyword>
<proteinExistence type="inferred from homology"/>
<name>A0A1Y5SLX7_9RHOB</name>
<evidence type="ECO:0000256" key="13">
    <source>
        <dbReference type="ARBA" id="ARBA00023134"/>
    </source>
</evidence>
<evidence type="ECO:0000256" key="15">
    <source>
        <dbReference type="PIRSR" id="PIRSR006135-1"/>
    </source>
</evidence>
<evidence type="ECO:0000256" key="16">
    <source>
        <dbReference type="PIRSR" id="PIRSR006135-2"/>
    </source>
</evidence>
<evidence type="ECO:0000256" key="4">
    <source>
        <dbReference type="ARBA" id="ARBA00003889"/>
    </source>
</evidence>
<dbReference type="EC" id="2.7.7.62" evidence="14"/>
<keyword evidence="10 14" id="KW-0547">Nucleotide-binding</keyword>
<comment type="pathway">
    <text evidence="6 14">Cofactor biosynthesis; adenosylcobalamin biosynthesis; adenosylcobalamin from cob(II)yrinate a,c-diamide: step 5/7.</text>
</comment>
<reference evidence="17 18" key="1">
    <citation type="submission" date="2017-03" db="EMBL/GenBank/DDBJ databases">
        <authorList>
            <person name="Afonso C.L."/>
            <person name="Miller P.J."/>
            <person name="Scott M.A."/>
            <person name="Spackman E."/>
            <person name="Goraichik I."/>
            <person name="Dimitrov K.M."/>
            <person name="Suarez D.L."/>
            <person name="Swayne D.E."/>
        </authorList>
    </citation>
    <scope>NUCLEOTIDE SEQUENCE [LARGE SCALE GENOMIC DNA]</scope>
    <source>
        <strain evidence="17 18">CECT 7066</strain>
    </source>
</reference>
<dbReference type="EMBL" id="FWFV01000004">
    <property type="protein sequence ID" value="SLN42060.1"/>
    <property type="molecule type" value="Genomic_DNA"/>
</dbReference>
<organism evidence="17 18">
    <name type="scientific">Palleronia marisminoris</name>
    <dbReference type="NCBI Taxonomy" id="315423"/>
    <lineage>
        <taxon>Bacteria</taxon>
        <taxon>Pseudomonadati</taxon>
        <taxon>Pseudomonadota</taxon>
        <taxon>Alphaproteobacteria</taxon>
        <taxon>Rhodobacterales</taxon>
        <taxon>Roseobacteraceae</taxon>
        <taxon>Palleronia</taxon>
    </lineage>
</organism>
<keyword evidence="9 14" id="KW-0808">Transferase</keyword>
<dbReference type="GO" id="GO:0043752">
    <property type="term" value="F:adenosylcobinamide kinase activity"/>
    <property type="evidence" value="ECO:0007669"/>
    <property type="project" value="UniProtKB-EC"/>
</dbReference>
<dbReference type="SUPFAM" id="SSF52540">
    <property type="entry name" value="P-loop containing nucleoside triphosphate hydrolases"/>
    <property type="match status" value="1"/>
</dbReference>
<dbReference type="PANTHER" id="PTHR34848">
    <property type="match status" value="1"/>
</dbReference>
<evidence type="ECO:0000256" key="2">
    <source>
        <dbReference type="ARBA" id="ARBA00000711"/>
    </source>
</evidence>
<dbReference type="PIRSF" id="PIRSF006135">
    <property type="entry name" value="CobU"/>
    <property type="match status" value="1"/>
</dbReference>
<dbReference type="Proteomes" id="UP000193870">
    <property type="component" value="Unassembled WGS sequence"/>
</dbReference>
<keyword evidence="8 14" id="KW-0169">Cobalamin biosynthesis</keyword>
<accession>A0A1Y5SLX7</accession>
<evidence type="ECO:0000256" key="12">
    <source>
        <dbReference type="ARBA" id="ARBA00022840"/>
    </source>
</evidence>
<dbReference type="PANTHER" id="PTHR34848:SF1">
    <property type="entry name" value="BIFUNCTIONAL ADENOSYLCOBALAMIN BIOSYNTHESIS PROTEIN COBU"/>
    <property type="match status" value="1"/>
</dbReference>
<evidence type="ECO:0000256" key="5">
    <source>
        <dbReference type="ARBA" id="ARBA00004692"/>
    </source>
</evidence>
<feature type="binding site" evidence="16">
    <location>
        <begin position="14"/>
        <end position="21"/>
    </location>
    <ligand>
        <name>GTP</name>
        <dbReference type="ChEBI" id="CHEBI:37565"/>
    </ligand>
</feature>
<feature type="binding site" evidence="16">
    <location>
        <position position="87"/>
    </location>
    <ligand>
        <name>GTP</name>
        <dbReference type="ChEBI" id="CHEBI:37565"/>
    </ligand>
</feature>
<dbReference type="InterPro" id="IPR003203">
    <property type="entry name" value="CobU/CobP"/>
</dbReference>
<feature type="binding site" evidence="16">
    <location>
        <begin position="39"/>
        <end position="41"/>
    </location>
    <ligand>
        <name>GTP</name>
        <dbReference type="ChEBI" id="CHEBI:37565"/>
    </ligand>
</feature>
<dbReference type="GO" id="GO:0009236">
    <property type="term" value="P:cobalamin biosynthetic process"/>
    <property type="evidence" value="ECO:0007669"/>
    <property type="project" value="UniProtKB-UniRule"/>
</dbReference>
<protein>
    <recommendedName>
        <fullName evidence="14">Bifunctional adenosylcobalamin biosynthesis protein</fullName>
        <ecNumber evidence="14">2.7.1.156</ecNumber>
        <ecNumber evidence="14">2.7.7.62</ecNumber>
    </recommendedName>
</protein>
<evidence type="ECO:0000256" key="9">
    <source>
        <dbReference type="ARBA" id="ARBA00022679"/>
    </source>
</evidence>
<dbReference type="Gene3D" id="3.40.50.300">
    <property type="entry name" value="P-loop containing nucleotide triphosphate hydrolases"/>
    <property type="match status" value="1"/>
</dbReference>
<keyword evidence="13 14" id="KW-0342">GTP-binding</keyword>
<comment type="catalytic activity">
    <reaction evidence="2 14">
        <text>adenosylcob(III)inamide phosphate + GTP + H(+) = adenosylcob(III)inamide-GDP + diphosphate</text>
        <dbReference type="Rhea" id="RHEA:22712"/>
        <dbReference type="ChEBI" id="CHEBI:15378"/>
        <dbReference type="ChEBI" id="CHEBI:33019"/>
        <dbReference type="ChEBI" id="CHEBI:37565"/>
        <dbReference type="ChEBI" id="CHEBI:58502"/>
        <dbReference type="ChEBI" id="CHEBI:60487"/>
        <dbReference type="EC" id="2.7.7.62"/>
    </reaction>
</comment>
<comment type="function">
    <text evidence="4 14">Catalyzes ATP-dependent phosphorylation of adenosylcobinamide and addition of GMP to adenosylcobinamide phosphate.</text>
</comment>
<feature type="active site" description="GMP-histidine intermediate" evidence="15">
    <location>
        <position position="55"/>
    </location>
</feature>
<evidence type="ECO:0000313" key="17">
    <source>
        <dbReference type="EMBL" id="SLN42060.1"/>
    </source>
</evidence>
<evidence type="ECO:0000313" key="18">
    <source>
        <dbReference type="Proteomes" id="UP000193870"/>
    </source>
</evidence>
<comment type="similarity">
    <text evidence="7 14">Belongs to the CobU/CobP family.</text>
</comment>
<dbReference type="GO" id="GO:0008820">
    <property type="term" value="F:cobinamide phosphate guanylyltransferase activity"/>
    <property type="evidence" value="ECO:0007669"/>
    <property type="project" value="UniProtKB-UniRule"/>
</dbReference>
<dbReference type="GO" id="GO:0005524">
    <property type="term" value="F:ATP binding"/>
    <property type="evidence" value="ECO:0007669"/>
    <property type="project" value="UniProtKB-UniRule"/>
</dbReference>
<dbReference type="NCBIfam" id="NF004469">
    <property type="entry name" value="PRK05800.1"/>
    <property type="match status" value="1"/>
</dbReference>